<reference evidence="1 2" key="1">
    <citation type="journal article" date="2014" name="PLoS Genet.">
        <title>Phylogenetically driven sequencing of extremely halophilic archaea reveals strategies for static and dynamic osmo-response.</title>
        <authorList>
            <person name="Becker E.A."/>
            <person name="Seitzer P.M."/>
            <person name="Tritt A."/>
            <person name="Larsen D."/>
            <person name="Krusor M."/>
            <person name="Yao A.I."/>
            <person name="Wu D."/>
            <person name="Madern D."/>
            <person name="Eisen J.A."/>
            <person name="Darling A.E."/>
            <person name="Facciotti M.T."/>
        </authorList>
    </citation>
    <scope>NUCLEOTIDE SEQUENCE [LARGE SCALE GENOMIC DNA]</scope>
    <source>
        <strain evidence="1 2">DSM 21995</strain>
    </source>
</reference>
<accession>M0NPM1</accession>
<dbReference type="AlphaFoldDB" id="M0NPM1"/>
<dbReference type="RefSeq" id="WP_008007249.1">
    <property type="nucleotide sequence ID" value="NZ_AOJG01000035.1"/>
</dbReference>
<sequence length="177" mass="20090">MTSDGPPAEFALAEGFRDDLDSVPADERVYGVALQLYEPAGVTAVAERASCAPDTARRHLKRLEDIGVVEAVSETPITYKRNESYFEWRRRSRLEKLSPSELRDTLSELTARERDFRERFGVDSPDGVDALEHADFDDIDDTWIAISEWRTVRERITRLERVRQGRAEDSSTDGKAA</sequence>
<dbReference type="PATRIC" id="fig|1227482.3.peg.2636"/>
<dbReference type="InterPro" id="IPR036390">
    <property type="entry name" value="WH_DNA-bd_sf"/>
</dbReference>
<dbReference type="Proteomes" id="UP000011650">
    <property type="component" value="Unassembled WGS sequence"/>
</dbReference>
<name>M0NPM1_9EURY</name>
<dbReference type="OrthoDB" id="240032at2157"/>
<comment type="caution">
    <text evidence="1">The sequence shown here is derived from an EMBL/GenBank/DDBJ whole genome shotgun (WGS) entry which is preliminary data.</text>
</comment>
<keyword evidence="2" id="KW-1185">Reference proteome</keyword>
<organism evidence="1 2">
    <name type="scientific">Halorubrum lipolyticum DSM 21995</name>
    <dbReference type="NCBI Taxonomy" id="1227482"/>
    <lineage>
        <taxon>Archaea</taxon>
        <taxon>Methanobacteriati</taxon>
        <taxon>Methanobacteriota</taxon>
        <taxon>Stenosarchaea group</taxon>
        <taxon>Halobacteria</taxon>
        <taxon>Halobacteriales</taxon>
        <taxon>Haloferacaceae</taxon>
        <taxon>Halorubrum</taxon>
    </lineage>
</organism>
<dbReference type="Pfam" id="PF24033">
    <property type="entry name" value="DUF7342"/>
    <property type="match status" value="1"/>
</dbReference>
<dbReference type="InterPro" id="IPR055766">
    <property type="entry name" value="DUF7342"/>
</dbReference>
<evidence type="ECO:0000313" key="1">
    <source>
        <dbReference type="EMBL" id="EMA58585.1"/>
    </source>
</evidence>
<protein>
    <submittedName>
        <fullName evidence="1">Transcriptional regulator</fullName>
    </submittedName>
</protein>
<dbReference type="EMBL" id="AOJG01000035">
    <property type="protein sequence ID" value="EMA58585.1"/>
    <property type="molecule type" value="Genomic_DNA"/>
</dbReference>
<dbReference type="SUPFAM" id="SSF46785">
    <property type="entry name" value="Winged helix' DNA-binding domain"/>
    <property type="match status" value="1"/>
</dbReference>
<evidence type="ECO:0000313" key="2">
    <source>
        <dbReference type="Proteomes" id="UP000011650"/>
    </source>
</evidence>
<gene>
    <name evidence="1" type="ORF">C469_13040</name>
</gene>
<proteinExistence type="predicted"/>